<dbReference type="EMBL" id="HBUE01230142">
    <property type="protein sequence ID" value="CAG6544401.1"/>
    <property type="molecule type" value="Transcribed_RNA"/>
</dbReference>
<dbReference type="EMBL" id="HBUE01336927">
    <property type="protein sequence ID" value="CAG6596535.1"/>
    <property type="molecule type" value="Transcribed_RNA"/>
</dbReference>
<sequence length="116" mass="12974">MMLPRPLNWRFLRNCHRLTTQLFPLHCWQHCPCSQPFFGTICPYDAAAAVAALIVAPGIDTSSRPNRPQPPGTRQYLPRWQHCCSPEMDWLLTTATPPVDSDEFPGGGDDDVAILA</sequence>
<dbReference type="EMBL" id="HBUE01230147">
    <property type="protein sequence ID" value="CAG6544403.1"/>
    <property type="molecule type" value="Transcribed_RNA"/>
</dbReference>
<reference evidence="1" key="1">
    <citation type="submission" date="2021-05" db="EMBL/GenBank/DDBJ databases">
        <authorList>
            <person name="Alioto T."/>
            <person name="Alioto T."/>
            <person name="Gomez Garrido J."/>
        </authorList>
    </citation>
    <scope>NUCLEOTIDE SEQUENCE</scope>
</reference>
<dbReference type="AlphaFoldDB" id="A0A8D8MXS1"/>
<organism evidence="1">
    <name type="scientific">Culex pipiens</name>
    <name type="common">House mosquito</name>
    <dbReference type="NCBI Taxonomy" id="7175"/>
    <lineage>
        <taxon>Eukaryota</taxon>
        <taxon>Metazoa</taxon>
        <taxon>Ecdysozoa</taxon>
        <taxon>Arthropoda</taxon>
        <taxon>Hexapoda</taxon>
        <taxon>Insecta</taxon>
        <taxon>Pterygota</taxon>
        <taxon>Neoptera</taxon>
        <taxon>Endopterygota</taxon>
        <taxon>Diptera</taxon>
        <taxon>Nematocera</taxon>
        <taxon>Culicoidea</taxon>
        <taxon>Culicidae</taxon>
        <taxon>Culicinae</taxon>
        <taxon>Culicini</taxon>
        <taxon>Culex</taxon>
        <taxon>Culex</taxon>
    </lineage>
</organism>
<proteinExistence type="predicted"/>
<name>A0A8D8MXS1_CULPI</name>
<dbReference type="EMBL" id="HBUE01336932">
    <property type="protein sequence ID" value="CAG6596537.1"/>
    <property type="molecule type" value="Transcribed_RNA"/>
</dbReference>
<protein>
    <submittedName>
        <fullName evidence="1">(northern house mosquito) hypothetical protein</fullName>
    </submittedName>
</protein>
<accession>A0A8D8MXS1</accession>
<evidence type="ECO:0000313" key="1">
    <source>
        <dbReference type="EMBL" id="CAG6544403.1"/>
    </source>
</evidence>